<protein>
    <submittedName>
        <fullName evidence="3">DUF2254 domain-containing protein</fullName>
    </submittedName>
</protein>
<evidence type="ECO:0000256" key="2">
    <source>
        <dbReference type="SAM" id="Phobius"/>
    </source>
</evidence>
<dbReference type="Pfam" id="PF10011">
    <property type="entry name" value="DUF2254"/>
    <property type="match status" value="1"/>
</dbReference>
<gene>
    <name evidence="3" type="ORF">GRI47_09250</name>
</gene>
<dbReference type="Proteomes" id="UP000430272">
    <property type="component" value="Unassembled WGS sequence"/>
</dbReference>
<evidence type="ECO:0000313" key="4">
    <source>
        <dbReference type="Proteomes" id="UP000430272"/>
    </source>
</evidence>
<comment type="caution">
    <text evidence="3">The sequence shown here is derived from an EMBL/GenBank/DDBJ whole genome shotgun (WGS) entry which is preliminary data.</text>
</comment>
<keyword evidence="2" id="KW-0812">Transmembrane</keyword>
<dbReference type="RefSeq" id="WP_160660959.1">
    <property type="nucleotide sequence ID" value="NZ_BAABDV010000001.1"/>
</dbReference>
<dbReference type="AlphaFoldDB" id="A0A844Y6G5"/>
<dbReference type="OrthoDB" id="2955631at2"/>
<evidence type="ECO:0000313" key="3">
    <source>
        <dbReference type="EMBL" id="MXO54190.1"/>
    </source>
</evidence>
<feature type="transmembrane region" description="Helical" evidence="2">
    <location>
        <begin position="146"/>
        <end position="166"/>
    </location>
</feature>
<feature type="transmembrane region" description="Helical" evidence="2">
    <location>
        <begin position="78"/>
        <end position="100"/>
    </location>
</feature>
<reference evidence="3 4" key="1">
    <citation type="submission" date="2019-12" db="EMBL/GenBank/DDBJ databases">
        <title>Genomic-based taxomic classification of the family Erythrobacteraceae.</title>
        <authorList>
            <person name="Xu L."/>
        </authorList>
    </citation>
    <scope>NUCLEOTIDE SEQUENCE [LARGE SCALE GENOMIC DNA]</scope>
    <source>
        <strain evidence="3 4">JCM 17468</strain>
    </source>
</reference>
<accession>A0A844Y6G5</accession>
<proteinExistence type="predicted"/>
<keyword evidence="2" id="KW-0472">Membrane</keyword>
<feature type="transmembrane region" description="Helical" evidence="2">
    <location>
        <begin position="112"/>
        <end position="134"/>
    </location>
</feature>
<feature type="transmembrane region" description="Helical" evidence="2">
    <location>
        <begin position="21"/>
        <end position="43"/>
    </location>
</feature>
<dbReference type="EMBL" id="WTYD01000001">
    <property type="protein sequence ID" value="MXO54190.1"/>
    <property type="molecule type" value="Genomic_DNA"/>
</dbReference>
<keyword evidence="4" id="KW-1185">Reference proteome</keyword>
<name>A0A844Y6G5_9SPHN</name>
<feature type="region of interest" description="Disordered" evidence="1">
    <location>
        <begin position="431"/>
        <end position="454"/>
    </location>
</feature>
<feature type="compositionally biased region" description="Basic and acidic residues" evidence="1">
    <location>
        <begin position="433"/>
        <end position="454"/>
    </location>
</feature>
<dbReference type="InterPro" id="IPR018723">
    <property type="entry name" value="DUF2254_membrane"/>
</dbReference>
<evidence type="ECO:0000256" key="1">
    <source>
        <dbReference type="SAM" id="MobiDB-lite"/>
    </source>
</evidence>
<sequence length="454" mass="49466">MGKGNPVIGLFGWIVHRLVASYWFLALWAVVTAPLAFGAMLYFDRHGLAGWIFDRDLAPVATADAAKETAGIVAGIDAALLTLFFSISLLVLTLAAGNLGVRLIDRWLSKRLVQVSIAGLTFTTLFSVLTLAAIDSEADLIDTPLGTIIVMLVLLAVNLAMLAVALHDLGRTMFIDKAIDSLGKDARTPALEVEGAEPFTGEFVQLVPAPLSGYVEGVDLDEMDKRLKHHPGTIRICVAPGQHVLEGEPIAALEHALDKLHDLTTNIPIGPFRSNSQGTVFQVRLLVEVAARALSPAINDFYTALAAADALTEVIAGHTDNCVDPGLVPVPRNCPRFELPGQDFHGLFRDPLAAFRQAAADYPSVAIRMIDNYRRICEPLFAQEPQDRQEGLIDFLYDEAKRLSEHAADRAQHRSDRRDIEAAFEAFRPMRTNAREARFHAPSDDGSGDRAPVR</sequence>
<organism evidence="3 4">
    <name type="scientific">Qipengyuania pelagi</name>
    <dbReference type="NCBI Taxonomy" id="994320"/>
    <lineage>
        <taxon>Bacteria</taxon>
        <taxon>Pseudomonadati</taxon>
        <taxon>Pseudomonadota</taxon>
        <taxon>Alphaproteobacteria</taxon>
        <taxon>Sphingomonadales</taxon>
        <taxon>Erythrobacteraceae</taxon>
        <taxon>Qipengyuania</taxon>
    </lineage>
</organism>
<keyword evidence="2" id="KW-1133">Transmembrane helix</keyword>